<feature type="domain" description="Nose resistant-to-fluoxetine protein N-terminal" evidence="1">
    <location>
        <begin position="31"/>
        <end position="116"/>
    </location>
</feature>
<name>A0A0N5CT08_THECL</name>
<proteinExistence type="predicted"/>
<dbReference type="WBParaSite" id="TCLT_0000336501-mRNA-1">
    <property type="protein sequence ID" value="TCLT_0000336501-mRNA-1"/>
    <property type="gene ID" value="TCLT_0000336501"/>
</dbReference>
<dbReference type="Proteomes" id="UP000276776">
    <property type="component" value="Unassembled WGS sequence"/>
</dbReference>
<evidence type="ECO:0000259" key="1">
    <source>
        <dbReference type="Pfam" id="PF20146"/>
    </source>
</evidence>
<gene>
    <name evidence="2" type="ORF">TCLT_LOCUS3359</name>
</gene>
<dbReference type="AlphaFoldDB" id="A0A0N5CT08"/>
<dbReference type="OrthoDB" id="4794873at2759"/>
<keyword evidence="3" id="KW-1185">Reference proteome</keyword>
<reference evidence="2 3" key="2">
    <citation type="submission" date="2018-11" db="EMBL/GenBank/DDBJ databases">
        <authorList>
            <consortium name="Pathogen Informatics"/>
        </authorList>
    </citation>
    <scope>NUCLEOTIDE SEQUENCE [LARGE SCALE GENOMIC DNA]</scope>
</reference>
<accession>A0A0N5CT08</accession>
<protein>
    <submittedName>
        <fullName evidence="4">NRF domain-containing protein</fullName>
    </submittedName>
</protein>
<organism evidence="4">
    <name type="scientific">Thelazia callipaeda</name>
    <name type="common">Oriental eyeworm</name>
    <name type="synonym">Parasitic nematode</name>
    <dbReference type="NCBI Taxonomy" id="103827"/>
    <lineage>
        <taxon>Eukaryota</taxon>
        <taxon>Metazoa</taxon>
        <taxon>Ecdysozoa</taxon>
        <taxon>Nematoda</taxon>
        <taxon>Chromadorea</taxon>
        <taxon>Rhabditida</taxon>
        <taxon>Spirurina</taxon>
        <taxon>Spiruromorpha</taxon>
        <taxon>Thelazioidea</taxon>
        <taxon>Thelaziidae</taxon>
        <taxon>Thelazia</taxon>
    </lineage>
</organism>
<dbReference type="OMA" id="ACIFDEY"/>
<evidence type="ECO:0000313" key="4">
    <source>
        <dbReference type="WBParaSite" id="TCLT_0000336501-mRNA-1"/>
    </source>
</evidence>
<dbReference type="InterPro" id="IPR006621">
    <property type="entry name" value="Nose-resist-to-fluoxetine_N"/>
</dbReference>
<evidence type="ECO:0000313" key="2">
    <source>
        <dbReference type="EMBL" id="VDM99782.1"/>
    </source>
</evidence>
<sequence>MDMKLSGQIFSQLITQRGLTAELKLYYKDAILPMIDAAAKFPAGILRGHFITFGQYKECMLVKGQIPNSERTVTGRYVRIILDRNFKNYDADGACIFDEYGIGNPSFDICIFSSCDDYNTLITLARKCNTLRLHKFSIK</sequence>
<evidence type="ECO:0000313" key="3">
    <source>
        <dbReference type="Proteomes" id="UP000276776"/>
    </source>
</evidence>
<dbReference type="Pfam" id="PF20146">
    <property type="entry name" value="NRF"/>
    <property type="match status" value="1"/>
</dbReference>
<reference evidence="4" key="1">
    <citation type="submission" date="2017-02" db="UniProtKB">
        <authorList>
            <consortium name="WormBaseParasite"/>
        </authorList>
    </citation>
    <scope>IDENTIFICATION</scope>
</reference>
<dbReference type="EMBL" id="UYYF01001346">
    <property type="protein sequence ID" value="VDM99782.1"/>
    <property type="molecule type" value="Genomic_DNA"/>
</dbReference>